<accession>A0A8J2VFJ2</accession>
<keyword evidence="2" id="KW-1185">Reference proteome</keyword>
<reference evidence="1" key="1">
    <citation type="journal article" date="2014" name="Int. J. Syst. Evol. Microbiol.">
        <title>Complete genome sequence of Corynebacterium casei LMG S-19264T (=DSM 44701T), isolated from a smear-ripened cheese.</title>
        <authorList>
            <consortium name="US DOE Joint Genome Institute (JGI-PGF)"/>
            <person name="Walter F."/>
            <person name="Albersmeier A."/>
            <person name="Kalinowski J."/>
            <person name="Ruckert C."/>
        </authorList>
    </citation>
    <scope>NUCLEOTIDE SEQUENCE</scope>
    <source>
        <strain evidence="1">CGMCC 1.12924</strain>
    </source>
</reference>
<sequence length="155" mass="17791">MHLKKSTIGLISLSLLITGMNSCNSKNDHFILYPKDQTQAITVITEGHTRFIIDGEHNQIPEENFIKIDISKIDRIGDEIGVCWNNGNFEWEVVNHGSRILENKLDTTRFKFNTSWDVDPRGIPNSTKYHQEMCGTTGTEYFSPRNGDNLLYEQK</sequence>
<dbReference type="EMBL" id="BMGK01000024">
    <property type="protein sequence ID" value="GGE02051.1"/>
    <property type="molecule type" value="Genomic_DNA"/>
</dbReference>
<evidence type="ECO:0000313" key="2">
    <source>
        <dbReference type="Proteomes" id="UP000652231"/>
    </source>
</evidence>
<dbReference type="RefSeq" id="WP_188443398.1">
    <property type="nucleotide sequence ID" value="NZ_BMGK01000024.1"/>
</dbReference>
<gene>
    <name evidence="1" type="ORF">GCM10011312_26780</name>
</gene>
<evidence type="ECO:0000313" key="1">
    <source>
        <dbReference type="EMBL" id="GGE02051.1"/>
    </source>
</evidence>
<name>A0A8J2VFJ2_9FLAO</name>
<comment type="caution">
    <text evidence="1">The sequence shown here is derived from an EMBL/GenBank/DDBJ whole genome shotgun (WGS) entry which is preliminary data.</text>
</comment>
<protein>
    <submittedName>
        <fullName evidence="1">Uncharacterized protein</fullName>
    </submittedName>
</protein>
<reference evidence="1" key="2">
    <citation type="submission" date="2020-09" db="EMBL/GenBank/DDBJ databases">
        <authorList>
            <person name="Sun Q."/>
            <person name="Zhou Y."/>
        </authorList>
    </citation>
    <scope>NUCLEOTIDE SEQUENCE</scope>
    <source>
        <strain evidence="1">CGMCC 1.12924</strain>
    </source>
</reference>
<proteinExistence type="predicted"/>
<dbReference type="AlphaFoldDB" id="A0A8J2VFJ2"/>
<organism evidence="1 2">
    <name type="scientific">Planktosalinus lacus</name>
    <dbReference type="NCBI Taxonomy" id="1526573"/>
    <lineage>
        <taxon>Bacteria</taxon>
        <taxon>Pseudomonadati</taxon>
        <taxon>Bacteroidota</taxon>
        <taxon>Flavobacteriia</taxon>
        <taxon>Flavobacteriales</taxon>
        <taxon>Flavobacteriaceae</taxon>
        <taxon>Planktosalinus</taxon>
    </lineage>
</organism>
<dbReference type="Proteomes" id="UP000652231">
    <property type="component" value="Unassembled WGS sequence"/>
</dbReference>